<dbReference type="AlphaFoldDB" id="C5ECD4"/>
<accession>C5ECD4</accession>
<dbReference type="GO" id="GO:0006355">
    <property type="term" value="P:regulation of DNA-templated transcription"/>
    <property type="evidence" value="ECO:0007669"/>
    <property type="project" value="InterPro"/>
</dbReference>
<dbReference type="InterPro" id="IPR010985">
    <property type="entry name" value="Ribbon_hlx_hlx"/>
</dbReference>
<organism evidence="1">
    <name type="scientific">Bifidobacterium longum subsp. infantis CCUG 52486</name>
    <dbReference type="NCBI Taxonomy" id="537937"/>
    <lineage>
        <taxon>Bacteria</taxon>
        <taxon>Bacillati</taxon>
        <taxon>Actinomycetota</taxon>
        <taxon>Actinomycetes</taxon>
        <taxon>Bifidobacteriales</taxon>
        <taxon>Bifidobacteriaceae</taxon>
        <taxon>Bifidobacterium</taxon>
    </lineage>
</organism>
<evidence type="ECO:0000313" key="1">
    <source>
        <dbReference type="EMBL" id="EEQ55678.1"/>
    </source>
</evidence>
<gene>
    <name evidence="1" type="ORF">BLIG_01416</name>
</gene>
<name>C5ECD4_BIFLI</name>
<dbReference type="SUPFAM" id="SSF47598">
    <property type="entry name" value="Ribbon-helix-helix"/>
    <property type="match status" value="1"/>
</dbReference>
<dbReference type="InterPro" id="IPR013321">
    <property type="entry name" value="Arc_rbn_hlx_hlx"/>
</dbReference>
<reference evidence="1" key="1">
    <citation type="submission" date="2008-08" db="EMBL/GenBank/DDBJ databases">
        <title>Annotation of Bifidobacterium longum subsp. infantis CCUG 52486.</title>
        <authorList>
            <consortium name="The Broad Institute Genome Sequencing Platform"/>
            <person name="Gougoulias C."/>
            <person name="Tuohy K.M."/>
            <person name="Gibson G.R."/>
            <person name="Ward D."/>
            <person name="Mehta T."/>
            <person name="Young S."/>
            <person name="Jaffe D."/>
            <person name="Gnerre S."/>
            <person name="Berlin A."/>
            <person name="Heiman D."/>
            <person name="Hepburn T."/>
            <person name="Shea T."/>
            <person name="Sykes S."/>
            <person name="Alvarado L."/>
            <person name="Kodira C."/>
            <person name="Borodovsky M."/>
            <person name="Lander E."/>
            <person name="Galagan J."/>
            <person name="Nusbaum C."/>
            <person name="Birren B."/>
        </authorList>
    </citation>
    <scope>NUCLEOTIDE SEQUENCE [LARGE SCALE GENOMIC DNA]</scope>
    <source>
        <strain evidence="1">CCUG 52486</strain>
    </source>
</reference>
<protein>
    <submittedName>
        <fullName evidence="1">Uncharacterized protein</fullName>
    </submittedName>
</protein>
<dbReference type="EMBL" id="DS990241">
    <property type="protein sequence ID" value="EEQ55678.1"/>
    <property type="molecule type" value="Genomic_DNA"/>
</dbReference>
<dbReference type="Gene3D" id="1.10.1220.10">
    <property type="entry name" value="Met repressor-like"/>
    <property type="match status" value="1"/>
</dbReference>
<dbReference type="HOGENOM" id="CLU_2300252_0_0_11"/>
<sequence>MSTQTRGHGDTERNNIMEINKPMTTRNMLASTLTDYKKPVKLPKITVELDPMLKKRFKAEAVRRGTTIRDMLTAWIECDCPPLDAADARAEAKQDGRRSG</sequence>
<proteinExistence type="predicted"/>
<dbReference type="Proteomes" id="UP000005084">
    <property type="component" value="Unassembled WGS sequence"/>
</dbReference>